<keyword evidence="2" id="KW-1185">Reference proteome</keyword>
<proteinExistence type="predicted"/>
<dbReference type="AlphaFoldDB" id="A0A174FAE3"/>
<organism evidence="1 2">
    <name type="scientific">Clostridium paraputrificum</name>
    <dbReference type="NCBI Taxonomy" id="29363"/>
    <lineage>
        <taxon>Bacteria</taxon>
        <taxon>Bacillati</taxon>
        <taxon>Bacillota</taxon>
        <taxon>Clostridia</taxon>
        <taxon>Eubacteriales</taxon>
        <taxon>Clostridiaceae</taxon>
        <taxon>Clostridium</taxon>
    </lineage>
</organism>
<evidence type="ECO:0000313" key="1">
    <source>
        <dbReference type="EMBL" id="OBY11770.1"/>
    </source>
</evidence>
<dbReference type="EMBL" id="MAPZ01000011">
    <property type="protein sequence ID" value="OBY11770.1"/>
    <property type="molecule type" value="Genomic_DNA"/>
</dbReference>
<dbReference type="Pfam" id="PF11213">
    <property type="entry name" value="DUF3006"/>
    <property type="match status" value="1"/>
</dbReference>
<evidence type="ECO:0000313" key="2">
    <source>
        <dbReference type="Proteomes" id="UP000092714"/>
    </source>
</evidence>
<sequence length="73" mass="8552">MKEVFIVDRIEGDYFVIETPEEDIINVEKYLVESGAKEGDCLVKKDGHFRIDIEETKKRKEEISNLMKGMWAD</sequence>
<dbReference type="Proteomes" id="UP000092714">
    <property type="component" value="Unassembled WGS sequence"/>
</dbReference>
<name>A0A174FAE3_9CLOT</name>
<reference evidence="1 2" key="1">
    <citation type="submission" date="2016-06" db="EMBL/GenBank/DDBJ databases">
        <authorList>
            <person name="Kjaerup R.B."/>
            <person name="Dalgaard T.S."/>
            <person name="Juul-Madsen H.R."/>
        </authorList>
    </citation>
    <scope>NUCLEOTIDE SEQUENCE [LARGE SCALE GENOMIC DNA]</scope>
    <source>
        <strain evidence="1 2">373-A1</strain>
    </source>
</reference>
<protein>
    <submittedName>
        <fullName evidence="1">Uncharacterized protein</fullName>
    </submittedName>
</protein>
<dbReference type="OrthoDB" id="164847at2"/>
<dbReference type="RefSeq" id="WP_027097227.1">
    <property type="nucleotide sequence ID" value="NZ_CABHIH010000002.1"/>
</dbReference>
<dbReference type="InterPro" id="IPR021377">
    <property type="entry name" value="DUF3006"/>
</dbReference>
<comment type="caution">
    <text evidence="1">The sequence shown here is derived from an EMBL/GenBank/DDBJ whole genome shotgun (WGS) entry which is preliminary data.</text>
</comment>
<gene>
    <name evidence="1" type="ORF">CP373A1_04805</name>
</gene>
<accession>A0A174FAE3</accession>